<accession>A0A9X0QFF5</accession>
<reference evidence="1 2" key="1">
    <citation type="submission" date="2020-08" db="EMBL/GenBank/DDBJ databases">
        <title>Genomic Encyclopedia of Type Strains, Phase IV (KMG-V): Genome sequencing to study the core and pangenomes of soil and plant-associated prokaryotes.</title>
        <authorList>
            <person name="Whitman W."/>
        </authorList>
    </citation>
    <scope>NUCLEOTIDE SEQUENCE [LARGE SCALE GENOMIC DNA]</scope>
    <source>
        <strain evidence="1 2">X5P2</strain>
    </source>
</reference>
<gene>
    <name evidence="1" type="ORF">HDF14_003059</name>
</gene>
<dbReference type="EMBL" id="JACHEB010000006">
    <property type="protein sequence ID" value="MBB5329441.1"/>
    <property type="molecule type" value="Genomic_DNA"/>
</dbReference>
<organism evidence="1 2">
    <name type="scientific">Tunturiibacter gelidiferens</name>
    <dbReference type="NCBI Taxonomy" id="3069689"/>
    <lineage>
        <taxon>Bacteria</taxon>
        <taxon>Pseudomonadati</taxon>
        <taxon>Acidobacteriota</taxon>
        <taxon>Terriglobia</taxon>
        <taxon>Terriglobales</taxon>
        <taxon>Acidobacteriaceae</taxon>
        <taxon>Tunturiibacter</taxon>
    </lineage>
</organism>
<proteinExistence type="predicted"/>
<name>A0A9X0QFF5_9BACT</name>
<protein>
    <submittedName>
        <fullName evidence="1">Uncharacterized protein</fullName>
    </submittedName>
</protein>
<dbReference type="Proteomes" id="UP000535182">
    <property type="component" value="Unassembled WGS sequence"/>
</dbReference>
<dbReference type="RefSeq" id="WP_183977891.1">
    <property type="nucleotide sequence ID" value="NZ_JACHEB010000006.1"/>
</dbReference>
<dbReference type="AlphaFoldDB" id="A0A9X0QFF5"/>
<evidence type="ECO:0000313" key="2">
    <source>
        <dbReference type="Proteomes" id="UP000535182"/>
    </source>
</evidence>
<sequence length="80" mass="8400">MSQKSTAEYVGNKIITGVEDLSQVGTDVFKLLTTANQLTPSLRVELSQLISDAELVSRPSTANAGLAQAAPEDIQVIGVV</sequence>
<comment type="caution">
    <text evidence="1">The sequence shown here is derived from an EMBL/GenBank/DDBJ whole genome shotgun (WGS) entry which is preliminary data.</text>
</comment>
<evidence type="ECO:0000313" key="1">
    <source>
        <dbReference type="EMBL" id="MBB5329441.1"/>
    </source>
</evidence>
<keyword evidence="2" id="KW-1185">Reference proteome</keyword>